<feature type="domain" description="N-acetyltransferase" evidence="1">
    <location>
        <begin position="135"/>
        <end position="289"/>
    </location>
</feature>
<dbReference type="InterPro" id="IPR000182">
    <property type="entry name" value="GNAT_dom"/>
</dbReference>
<name>A0A6J4VRJ9_9BACT</name>
<protein>
    <recommendedName>
        <fullName evidence="1">N-acetyltransferase domain-containing protein</fullName>
    </recommendedName>
</protein>
<dbReference type="InterPro" id="IPR038764">
    <property type="entry name" value="GNAT_N_AcTrfase_prd"/>
</dbReference>
<dbReference type="CDD" id="cd04301">
    <property type="entry name" value="NAT_SF"/>
    <property type="match status" value="1"/>
</dbReference>
<proteinExistence type="predicted"/>
<reference evidence="2" key="1">
    <citation type="submission" date="2020-02" db="EMBL/GenBank/DDBJ databases">
        <authorList>
            <person name="Meier V. D."/>
        </authorList>
    </citation>
    <scope>NUCLEOTIDE SEQUENCE</scope>
    <source>
        <strain evidence="2">AVDCRST_MAG18</strain>
    </source>
</reference>
<evidence type="ECO:0000259" key="1">
    <source>
        <dbReference type="PROSITE" id="PS51186"/>
    </source>
</evidence>
<gene>
    <name evidence="2" type="ORF">AVDCRST_MAG18-3415</name>
</gene>
<organism evidence="2">
    <name type="scientific">uncultured Thermomicrobiales bacterium</name>
    <dbReference type="NCBI Taxonomy" id="1645740"/>
    <lineage>
        <taxon>Bacteria</taxon>
        <taxon>Pseudomonadati</taxon>
        <taxon>Thermomicrobiota</taxon>
        <taxon>Thermomicrobia</taxon>
        <taxon>Thermomicrobiales</taxon>
        <taxon>environmental samples</taxon>
    </lineage>
</organism>
<dbReference type="GO" id="GO:0016747">
    <property type="term" value="F:acyltransferase activity, transferring groups other than amino-acyl groups"/>
    <property type="evidence" value="ECO:0007669"/>
    <property type="project" value="InterPro"/>
</dbReference>
<dbReference type="Pfam" id="PF00583">
    <property type="entry name" value="Acetyltransf_1"/>
    <property type="match status" value="1"/>
</dbReference>
<evidence type="ECO:0000313" key="2">
    <source>
        <dbReference type="EMBL" id="CAA9582920.1"/>
    </source>
</evidence>
<dbReference type="Gene3D" id="3.40.630.30">
    <property type="match status" value="1"/>
</dbReference>
<dbReference type="PANTHER" id="PTHR41700:SF1">
    <property type="entry name" value="N-ACETYLTRANSFERASE DOMAIN-CONTAINING PROTEIN"/>
    <property type="match status" value="1"/>
</dbReference>
<dbReference type="PROSITE" id="PS51186">
    <property type="entry name" value="GNAT"/>
    <property type="match status" value="1"/>
</dbReference>
<dbReference type="PANTHER" id="PTHR41700">
    <property type="entry name" value="GCN5-RELATED N-ACETYLTRANSFERASE"/>
    <property type="match status" value="1"/>
</dbReference>
<dbReference type="InterPro" id="IPR016181">
    <property type="entry name" value="Acyl_CoA_acyltransferase"/>
</dbReference>
<dbReference type="EMBL" id="CADCWN010000255">
    <property type="protein sequence ID" value="CAA9582920.1"/>
    <property type="molecule type" value="Genomic_DNA"/>
</dbReference>
<dbReference type="AlphaFoldDB" id="A0A6J4VRJ9"/>
<accession>A0A6J4VRJ9</accession>
<dbReference type="SUPFAM" id="SSF55729">
    <property type="entry name" value="Acyl-CoA N-acyltransferases (Nat)"/>
    <property type="match status" value="1"/>
</dbReference>
<sequence>MTAPIVASIVDRKATAWVEEVERLRDLFGAPRNPTLFPQHFLASTFPKIGGHLVRFTQGGELIAVGSLFPRGVQEGGRRIYTLRFHPLRKGEHGAWVRPLLPEIGATLGGARIVFYDPALPHQFGRTSQVLPQGFDIGVPGEDEAQTIRRLQETIWGAEADALYPADLHSLGFGAGTTLVARKGDELVGFLFGFYRFKGSPLPAAWDARYGGHLRLESQLLGVLPSVRKRGVGFLLKRAQAEDARAQGIGIVNWTVDPLQFSNAVLNFGRLKALAFDFSPAYYTFRNQLNQVDASRFGITWLVQTERVRAALAADAGATITDLGGDSTIPRVNAGDAMPRLDADAPTIAIEIPANWTAMQRDDLDLALRWRETTDRLFAHYLGCAPGRYAITGVGQDGDARFLLAERISPEFLARFGS</sequence>